<evidence type="ECO:0000313" key="3">
    <source>
        <dbReference type="EMBL" id="CAL1590288.1"/>
    </source>
</evidence>
<protein>
    <recommendedName>
        <fullName evidence="5">Ig-like domain-containing protein</fullName>
    </recommendedName>
</protein>
<keyword evidence="1" id="KW-0812">Transmembrane</keyword>
<feature type="transmembrane region" description="Helical" evidence="1">
    <location>
        <begin position="123"/>
        <end position="143"/>
    </location>
</feature>
<dbReference type="Gene3D" id="2.60.40.10">
    <property type="entry name" value="Immunoglobulins"/>
    <property type="match status" value="1"/>
</dbReference>
<dbReference type="InterPro" id="IPR013783">
    <property type="entry name" value="Ig-like_fold"/>
</dbReference>
<dbReference type="EMBL" id="OZ035841">
    <property type="protein sequence ID" value="CAL1590288.1"/>
    <property type="molecule type" value="Genomic_DNA"/>
</dbReference>
<evidence type="ECO:0000256" key="2">
    <source>
        <dbReference type="SAM" id="SignalP"/>
    </source>
</evidence>
<keyword evidence="1" id="KW-0472">Membrane</keyword>
<evidence type="ECO:0000313" key="4">
    <source>
        <dbReference type="Proteomes" id="UP001497482"/>
    </source>
</evidence>
<dbReference type="AlphaFoldDB" id="A0AAV2KNZ2"/>
<proteinExistence type="predicted"/>
<name>A0AAV2KNZ2_KNICA</name>
<accession>A0AAV2KNZ2</accession>
<keyword evidence="4" id="KW-1185">Reference proteome</keyword>
<keyword evidence="1" id="KW-1133">Transmembrane helix</keyword>
<reference evidence="3 4" key="1">
    <citation type="submission" date="2024-04" db="EMBL/GenBank/DDBJ databases">
        <authorList>
            <person name="Waldvogel A.-M."/>
            <person name="Schoenle A."/>
        </authorList>
    </citation>
    <scope>NUCLEOTIDE SEQUENCE [LARGE SCALE GENOMIC DNA]</scope>
</reference>
<dbReference type="Proteomes" id="UP001497482">
    <property type="component" value="Chromosome 19"/>
</dbReference>
<keyword evidence="2" id="KW-0732">Signal</keyword>
<gene>
    <name evidence="3" type="ORF">KC01_LOCUS19816</name>
</gene>
<evidence type="ECO:0008006" key="5">
    <source>
        <dbReference type="Google" id="ProtNLM"/>
    </source>
</evidence>
<organism evidence="3 4">
    <name type="scientific">Knipowitschia caucasica</name>
    <name type="common">Caucasian dwarf goby</name>
    <name type="synonym">Pomatoschistus caucasicus</name>
    <dbReference type="NCBI Taxonomy" id="637954"/>
    <lineage>
        <taxon>Eukaryota</taxon>
        <taxon>Metazoa</taxon>
        <taxon>Chordata</taxon>
        <taxon>Craniata</taxon>
        <taxon>Vertebrata</taxon>
        <taxon>Euteleostomi</taxon>
        <taxon>Actinopterygii</taxon>
        <taxon>Neopterygii</taxon>
        <taxon>Teleostei</taxon>
        <taxon>Neoteleostei</taxon>
        <taxon>Acanthomorphata</taxon>
        <taxon>Gobiaria</taxon>
        <taxon>Gobiiformes</taxon>
        <taxon>Gobioidei</taxon>
        <taxon>Gobiidae</taxon>
        <taxon>Gobiinae</taxon>
        <taxon>Knipowitschia</taxon>
    </lineage>
</organism>
<sequence>MDASLCSRWSIWFCVVFCKVTTDAASTESLSVSPDRTQHFTDDIISLSCGFNSTGAEYKRYSDNKLSAQTCSSMRKDKCDFSLHEKTSAVFWCESRTGEMSNAINISAHTAPVSKTGLSSVPVMWVVGPVCSVVLLILLLLLWSCTKTKGQDSASENVEGGESPEQQQLYSSLLHADVCVYETLCAASNTNGEKSLDSTI</sequence>
<feature type="chain" id="PRO_5043315266" description="Ig-like domain-containing protein" evidence="2">
    <location>
        <begin position="25"/>
        <end position="200"/>
    </location>
</feature>
<evidence type="ECO:0000256" key="1">
    <source>
        <dbReference type="SAM" id="Phobius"/>
    </source>
</evidence>
<feature type="signal peptide" evidence="2">
    <location>
        <begin position="1"/>
        <end position="24"/>
    </location>
</feature>